<name>A0A6H5FYB9_9HEMI</name>
<organism evidence="1 2">
    <name type="scientific">Nesidiocoris tenuis</name>
    <dbReference type="NCBI Taxonomy" id="355587"/>
    <lineage>
        <taxon>Eukaryota</taxon>
        <taxon>Metazoa</taxon>
        <taxon>Ecdysozoa</taxon>
        <taxon>Arthropoda</taxon>
        <taxon>Hexapoda</taxon>
        <taxon>Insecta</taxon>
        <taxon>Pterygota</taxon>
        <taxon>Neoptera</taxon>
        <taxon>Paraneoptera</taxon>
        <taxon>Hemiptera</taxon>
        <taxon>Heteroptera</taxon>
        <taxon>Panheteroptera</taxon>
        <taxon>Cimicomorpha</taxon>
        <taxon>Miridae</taxon>
        <taxon>Dicyphina</taxon>
        <taxon>Nesidiocoris</taxon>
    </lineage>
</organism>
<proteinExistence type="predicted"/>
<keyword evidence="2" id="KW-1185">Reference proteome</keyword>
<evidence type="ECO:0000313" key="2">
    <source>
        <dbReference type="Proteomes" id="UP000479000"/>
    </source>
</evidence>
<reference evidence="1 2" key="1">
    <citation type="submission" date="2020-02" db="EMBL/GenBank/DDBJ databases">
        <authorList>
            <person name="Ferguson B K."/>
        </authorList>
    </citation>
    <scope>NUCLEOTIDE SEQUENCE [LARGE SCALE GENOMIC DNA]</scope>
</reference>
<evidence type="ECO:0000313" key="1">
    <source>
        <dbReference type="EMBL" id="CAA9994411.1"/>
    </source>
</evidence>
<protein>
    <submittedName>
        <fullName evidence="1">Uncharacterized protein</fullName>
    </submittedName>
</protein>
<dbReference type="Proteomes" id="UP000479000">
    <property type="component" value="Unassembled WGS sequence"/>
</dbReference>
<accession>A0A6H5FYB9</accession>
<gene>
    <name evidence="1" type="ORF">NTEN_LOCUS1227</name>
</gene>
<sequence>MSNAVNIGKWLAVSSEKRIYKILNNVIGKLTIIKNQFHQELEPSFSLILMFKIHSEIEFCFQFKINVYTIWSEYRFYLEAVISIQISPQRSMRTDNPLFDSGSIAFRIAPVEGHCTKSSGINNNSGQQPL</sequence>
<dbReference type="AlphaFoldDB" id="A0A6H5FYB9"/>
<dbReference type="EMBL" id="CADCXU010001978">
    <property type="protein sequence ID" value="CAA9994411.1"/>
    <property type="molecule type" value="Genomic_DNA"/>
</dbReference>